<organism evidence="2 3">
    <name type="scientific">Pycnococcus provasolii</name>
    <dbReference type="NCBI Taxonomy" id="41880"/>
    <lineage>
        <taxon>Eukaryota</taxon>
        <taxon>Viridiplantae</taxon>
        <taxon>Chlorophyta</taxon>
        <taxon>Pseudoscourfieldiophyceae</taxon>
        <taxon>Pseudoscourfieldiales</taxon>
        <taxon>Pycnococcaceae</taxon>
        <taxon>Pycnococcus</taxon>
    </lineage>
</organism>
<dbReference type="EMBL" id="BNJQ01000001">
    <property type="protein sequence ID" value="GHP01679.1"/>
    <property type="molecule type" value="Genomic_DNA"/>
</dbReference>
<protein>
    <submittedName>
        <fullName evidence="2">Uncharacterized protein</fullName>
    </submittedName>
</protein>
<comment type="caution">
    <text evidence="2">The sequence shown here is derived from an EMBL/GenBank/DDBJ whole genome shotgun (WGS) entry which is preliminary data.</text>
</comment>
<feature type="region of interest" description="Disordered" evidence="1">
    <location>
        <begin position="106"/>
        <end position="138"/>
    </location>
</feature>
<evidence type="ECO:0000256" key="1">
    <source>
        <dbReference type="SAM" id="MobiDB-lite"/>
    </source>
</evidence>
<dbReference type="AlphaFoldDB" id="A0A830H809"/>
<dbReference type="Proteomes" id="UP000660262">
    <property type="component" value="Unassembled WGS sequence"/>
</dbReference>
<proteinExistence type="predicted"/>
<evidence type="ECO:0000313" key="3">
    <source>
        <dbReference type="Proteomes" id="UP000660262"/>
    </source>
</evidence>
<keyword evidence="3" id="KW-1185">Reference proteome</keyword>
<accession>A0A830H809</accession>
<gene>
    <name evidence="2" type="ORF">PPROV_000043600</name>
</gene>
<reference evidence="2" key="1">
    <citation type="submission" date="2020-10" db="EMBL/GenBank/DDBJ databases">
        <title>Unveiling of a novel bifunctional photoreceptor, Dualchrome1, isolated from a cosmopolitan green alga.</title>
        <authorList>
            <person name="Suzuki S."/>
            <person name="Kawachi M."/>
        </authorList>
    </citation>
    <scope>NUCLEOTIDE SEQUENCE</scope>
    <source>
        <strain evidence="2">NIES 2893</strain>
    </source>
</reference>
<evidence type="ECO:0000313" key="2">
    <source>
        <dbReference type="EMBL" id="GHP01679.1"/>
    </source>
</evidence>
<sequence length="176" mass="18648">MVMEKTTLKKKVAIIEIPGGPSKGDDGYLPNTLAAVERIRNDLGWYLEDTADALVTFVSAEELSGGNIEPDLMDGLEKLLEHIQRLRQIQAIRLFLNAIDSKSHSEKVQTSQKQVKARASPADLPKPKGNANAGKTIPPIGKAKGLGLGLDLSSVSAGCHSAPSADIAIAREAIGS</sequence>
<name>A0A830H809_9CHLO</name>